<protein>
    <recommendedName>
        <fullName evidence="3">Asparagine synthetase domain-containing protein</fullName>
    </recommendedName>
</protein>
<dbReference type="SUPFAM" id="SSF52402">
    <property type="entry name" value="Adenine nucleotide alpha hydrolases-like"/>
    <property type="match status" value="1"/>
</dbReference>
<organism evidence="1 2">
    <name type="scientific">Halovivax asiaticus JCM 14624</name>
    <dbReference type="NCBI Taxonomy" id="1227490"/>
    <lineage>
        <taxon>Archaea</taxon>
        <taxon>Methanobacteriati</taxon>
        <taxon>Methanobacteriota</taxon>
        <taxon>Stenosarchaea group</taxon>
        <taxon>Halobacteria</taxon>
        <taxon>Halobacteriales</taxon>
        <taxon>Natrialbaceae</taxon>
        <taxon>Halovivax</taxon>
    </lineage>
</organism>
<name>M0BJE6_9EURY</name>
<keyword evidence="2" id="KW-1185">Reference proteome</keyword>
<comment type="caution">
    <text evidence="1">The sequence shown here is derived from an EMBL/GenBank/DDBJ whole genome shotgun (WGS) entry which is preliminary data.</text>
</comment>
<dbReference type="AlphaFoldDB" id="M0BJE6"/>
<dbReference type="InterPro" id="IPR014729">
    <property type="entry name" value="Rossmann-like_a/b/a_fold"/>
</dbReference>
<accession>M0BJE6</accession>
<sequence length="560" mass="62008">MFGDSETFSRFRSPSSFDRVVEGRSITVGVRDVGIGMPGRTAVHADGDRVCTLVGEAYAPGSATSPAALALERRDASGFDAMADVSGSYLAAVDTGETAYVATDPARTVECFYADASGVRVFGTDAFEVARTIPDSTVRRDSLLEFLHLGVVLGDKTLVSELHRAPFDGRLHADGTGTFDRFVYRPTEFDYVEALAGRLERALERRRHLPGRKGLLLSAGYDSRAFLAGPTDVDACYTVTRQNGREAAVAARIADQYGSDHTAFEADGDYLTTGFSTVRYGNGIRESIHAHHAAFADRMDVETMYHGLLFDTFLRGHYLPRDEFSALGHALPRSRLATDFDPATSLVTDSFGFVPISECDGLDGELPAESLAFARDAVGREFSRLAGRYDSTYDGCAVVGIANQPTAPFRTHLADHFLESFPAADGELVDWHLRTPPEYRNTRTFRRALERIDGDVLRHRPPDRPHDSVTLNEVEQFVRERAPFLDAFENAWPDRREEYERANLDDELFPDQPSLHGLPVLLKLRINDATTWLGRLECDTEPEPARLLSPPAEQFRLRSE</sequence>
<dbReference type="Proteomes" id="UP000011560">
    <property type="component" value="Unassembled WGS sequence"/>
</dbReference>
<gene>
    <name evidence="1" type="ORF">C479_09198</name>
</gene>
<dbReference type="Gene3D" id="3.40.50.620">
    <property type="entry name" value="HUPs"/>
    <property type="match status" value="1"/>
</dbReference>
<evidence type="ECO:0008006" key="3">
    <source>
        <dbReference type="Google" id="ProtNLM"/>
    </source>
</evidence>
<reference evidence="1 2" key="1">
    <citation type="journal article" date="2014" name="PLoS Genet.">
        <title>Phylogenetically driven sequencing of extremely halophilic archaea reveals strategies for static and dynamic osmo-response.</title>
        <authorList>
            <person name="Becker E.A."/>
            <person name="Seitzer P.M."/>
            <person name="Tritt A."/>
            <person name="Larsen D."/>
            <person name="Krusor M."/>
            <person name="Yao A.I."/>
            <person name="Wu D."/>
            <person name="Madern D."/>
            <person name="Eisen J.A."/>
            <person name="Darling A.E."/>
            <person name="Facciotti M.T."/>
        </authorList>
    </citation>
    <scope>NUCLEOTIDE SEQUENCE [LARGE SCALE GENOMIC DNA]</scope>
    <source>
        <strain evidence="1 2">JCM 14624</strain>
    </source>
</reference>
<dbReference type="EMBL" id="AOIQ01000014">
    <property type="protein sequence ID" value="ELZ10975.1"/>
    <property type="molecule type" value="Genomic_DNA"/>
</dbReference>
<evidence type="ECO:0000313" key="1">
    <source>
        <dbReference type="EMBL" id="ELZ10975.1"/>
    </source>
</evidence>
<proteinExistence type="predicted"/>
<evidence type="ECO:0000313" key="2">
    <source>
        <dbReference type="Proteomes" id="UP000011560"/>
    </source>
</evidence>